<dbReference type="InterPro" id="IPR020846">
    <property type="entry name" value="MFS_dom"/>
</dbReference>
<proteinExistence type="predicted"/>
<keyword evidence="4 6" id="KW-0472">Membrane</keyword>
<dbReference type="Proteomes" id="UP000614610">
    <property type="component" value="Unassembled WGS sequence"/>
</dbReference>
<evidence type="ECO:0000256" key="2">
    <source>
        <dbReference type="ARBA" id="ARBA00022692"/>
    </source>
</evidence>
<dbReference type="Gene3D" id="1.20.1250.20">
    <property type="entry name" value="MFS general substrate transporter like domains"/>
    <property type="match status" value="1"/>
</dbReference>
<keyword evidence="2 6" id="KW-0812">Transmembrane</keyword>
<dbReference type="Pfam" id="PF07690">
    <property type="entry name" value="MFS_1"/>
    <property type="match status" value="1"/>
</dbReference>
<feature type="transmembrane region" description="Helical" evidence="6">
    <location>
        <begin position="486"/>
        <end position="507"/>
    </location>
</feature>
<evidence type="ECO:0000256" key="1">
    <source>
        <dbReference type="ARBA" id="ARBA00004141"/>
    </source>
</evidence>
<protein>
    <recommendedName>
        <fullName evidence="7">Major facilitator superfamily (MFS) profile domain-containing protein</fullName>
    </recommendedName>
</protein>
<dbReference type="InterPro" id="IPR011701">
    <property type="entry name" value="MFS"/>
</dbReference>
<dbReference type="SUPFAM" id="SSF103473">
    <property type="entry name" value="MFS general substrate transporter"/>
    <property type="match status" value="1"/>
</dbReference>
<evidence type="ECO:0000256" key="3">
    <source>
        <dbReference type="ARBA" id="ARBA00022989"/>
    </source>
</evidence>
<organism evidence="8 10">
    <name type="scientific">Orbilia oligospora</name>
    <name type="common">Nematode-trapping fungus</name>
    <name type="synonym">Arthrobotrys oligospora</name>
    <dbReference type="NCBI Taxonomy" id="2813651"/>
    <lineage>
        <taxon>Eukaryota</taxon>
        <taxon>Fungi</taxon>
        <taxon>Dikarya</taxon>
        <taxon>Ascomycota</taxon>
        <taxon>Pezizomycotina</taxon>
        <taxon>Orbiliomycetes</taxon>
        <taxon>Orbiliales</taxon>
        <taxon>Orbiliaceae</taxon>
        <taxon>Orbilia</taxon>
    </lineage>
</organism>
<gene>
    <name evidence="8" type="ORF">TWF106_010055</name>
    <name evidence="9" type="ORF">TWF679_003309</name>
</gene>
<dbReference type="PROSITE" id="PS50850">
    <property type="entry name" value="MFS"/>
    <property type="match status" value="1"/>
</dbReference>
<evidence type="ECO:0000313" key="8">
    <source>
        <dbReference type="EMBL" id="KAF3212125.1"/>
    </source>
</evidence>
<dbReference type="PANTHER" id="PTHR23502:SF29">
    <property type="entry name" value="TRANSPORTER, PUTATIVE (AFU_ORTHOLOGUE AFUA_6G06680)-RELATED"/>
    <property type="match status" value="1"/>
</dbReference>
<feature type="transmembrane region" description="Helical" evidence="6">
    <location>
        <begin position="187"/>
        <end position="205"/>
    </location>
</feature>
<evidence type="ECO:0000256" key="4">
    <source>
        <dbReference type="ARBA" id="ARBA00023136"/>
    </source>
</evidence>
<feature type="transmembrane region" description="Helical" evidence="6">
    <location>
        <begin position="551"/>
        <end position="571"/>
    </location>
</feature>
<evidence type="ECO:0000256" key="5">
    <source>
        <dbReference type="SAM" id="MobiDB-lite"/>
    </source>
</evidence>
<evidence type="ECO:0000256" key="6">
    <source>
        <dbReference type="SAM" id="Phobius"/>
    </source>
</evidence>
<feature type="transmembrane region" description="Helical" evidence="6">
    <location>
        <begin position="281"/>
        <end position="299"/>
    </location>
</feature>
<name>A0A7C8QI99_ORBOL</name>
<feature type="transmembrane region" description="Helical" evidence="6">
    <location>
        <begin position="305"/>
        <end position="325"/>
    </location>
</feature>
<comment type="caution">
    <text evidence="8">The sequence shown here is derived from an EMBL/GenBank/DDBJ whole genome shotgun (WGS) entry which is preliminary data.</text>
</comment>
<accession>A0A7C8QI99</accession>
<evidence type="ECO:0000259" key="7">
    <source>
        <dbReference type="PROSITE" id="PS50850"/>
    </source>
</evidence>
<feature type="compositionally biased region" description="Polar residues" evidence="5">
    <location>
        <begin position="355"/>
        <end position="366"/>
    </location>
</feature>
<dbReference type="GO" id="GO:0005886">
    <property type="term" value="C:plasma membrane"/>
    <property type="evidence" value="ECO:0007669"/>
    <property type="project" value="TreeGrafter"/>
</dbReference>
<feature type="transmembrane region" description="Helical" evidence="6">
    <location>
        <begin position="217"/>
        <end position="234"/>
    </location>
</feature>
<feature type="transmembrane region" description="Helical" evidence="6">
    <location>
        <begin position="519"/>
        <end position="544"/>
    </location>
</feature>
<keyword evidence="3 6" id="KW-1133">Transmembrane helix</keyword>
<dbReference type="PANTHER" id="PTHR23502">
    <property type="entry name" value="MAJOR FACILITATOR SUPERFAMILY"/>
    <property type="match status" value="1"/>
</dbReference>
<evidence type="ECO:0000313" key="9">
    <source>
        <dbReference type="EMBL" id="KAF3216090.1"/>
    </source>
</evidence>
<comment type="subcellular location">
    <subcellularLocation>
        <location evidence="1">Membrane</location>
        <topology evidence="1">Multi-pass membrane protein</topology>
    </subcellularLocation>
</comment>
<dbReference type="InterPro" id="IPR036259">
    <property type="entry name" value="MFS_trans_sf"/>
</dbReference>
<sequence>MTIQGEAIGPWISNQLSPQLNILPTFPEAIGVEFAENSFWPVAGRDSEKRELSLNKKLGVRCFCLYAGSLNTSTEKSTSGPMGLGILEDRHLAHVPGTAILEDDIQGDEVPVLDPNLKYDTTGPRPIVLVPQPSDDPNDPNWPLWRRDLIMFILSLDAIIASAMTPILSADSLTLLFEFHLRDITPVALLTGWHLFGVGMAGFIFVPTARVYGKRHAFLIGTVLLIVSNAWAGSAKSYRSILWARIIQGVGVCPFEALLGAVVGDLYHVHQRGVRMALANLSLYGGAFFSPVIAGVVSQNLGWRWMFYLAAIFSGVMLPAIFFFCPETAYRRAAHLDLDTASTDDFHGSQEKQSRGSSSDGENSQPPKEPIQKKTYWQTLMPFDGRKTDDSLWLLALRPLPLFFQPAIAWGSLIMGTLIGWTVLIGVVLALLFALPPFQFTVAEIGYTYAGAFVGALVGFAITGLFTHFTTLWLVRKNKGVYEPEFRMLLVIPMLICGCMGVYGFGFTTEPKYARVHGWIGPVFFLGLEVVGMVIGASAAALYIVDAHRDIAIEAFTCLLMFKNFFSYGITYDAYYWLQKLGRPKMFTILGSVQVFICLLTVPMYIFGKRNRSFFKRHDLLALLGLGTKPKADPENVRGSGPNGTAADVGAVGTFIESIQA</sequence>
<dbReference type="EMBL" id="WIWS01000071">
    <property type="protein sequence ID" value="KAF3212125.1"/>
    <property type="molecule type" value="Genomic_DNA"/>
</dbReference>
<feature type="transmembrane region" description="Helical" evidence="6">
    <location>
        <begin position="149"/>
        <end position="167"/>
    </location>
</feature>
<dbReference type="AlphaFoldDB" id="A0A7C8QI99"/>
<feature type="compositionally biased region" description="Basic and acidic residues" evidence="5">
    <location>
        <begin position="344"/>
        <end position="354"/>
    </location>
</feature>
<dbReference type="GO" id="GO:0022857">
    <property type="term" value="F:transmembrane transporter activity"/>
    <property type="evidence" value="ECO:0007669"/>
    <property type="project" value="InterPro"/>
</dbReference>
<feature type="transmembrane region" description="Helical" evidence="6">
    <location>
        <begin position="246"/>
        <end position="269"/>
    </location>
</feature>
<feature type="transmembrane region" description="Helical" evidence="6">
    <location>
        <begin position="586"/>
        <end position="607"/>
    </location>
</feature>
<feature type="domain" description="Major facilitator superfamily (MFS) profile" evidence="7">
    <location>
        <begin position="150"/>
        <end position="661"/>
    </location>
</feature>
<dbReference type="Proteomes" id="UP000472727">
    <property type="component" value="Unassembled WGS sequence"/>
</dbReference>
<dbReference type="EMBL" id="WIWT01000017">
    <property type="protein sequence ID" value="KAF3216090.1"/>
    <property type="molecule type" value="Genomic_DNA"/>
</dbReference>
<evidence type="ECO:0000313" key="10">
    <source>
        <dbReference type="Proteomes" id="UP000472727"/>
    </source>
</evidence>
<dbReference type="OrthoDB" id="2585655at2759"/>
<reference evidence="8 10" key="1">
    <citation type="submission" date="2019-06" db="EMBL/GenBank/DDBJ databases">
        <authorList>
            <person name="Palmer J.M."/>
        </authorList>
    </citation>
    <scope>NUCLEOTIDE SEQUENCE [LARGE SCALE GENOMIC DNA]</scope>
    <source>
        <strain evidence="8 10">TWF106</strain>
        <strain evidence="9">TWF679</strain>
    </source>
</reference>
<feature type="transmembrane region" description="Helical" evidence="6">
    <location>
        <begin position="407"/>
        <end position="435"/>
    </location>
</feature>
<feature type="region of interest" description="Disordered" evidence="5">
    <location>
        <begin position="344"/>
        <end position="370"/>
    </location>
</feature>
<feature type="transmembrane region" description="Helical" evidence="6">
    <location>
        <begin position="447"/>
        <end position="474"/>
    </location>
</feature>